<dbReference type="NCBIfam" id="TIGR03696">
    <property type="entry name" value="Rhs_assc_core"/>
    <property type="match status" value="1"/>
</dbReference>
<organism evidence="2 3">
    <name type="scientific">[Eubacterium] hominis</name>
    <dbReference type="NCBI Taxonomy" id="2764325"/>
    <lineage>
        <taxon>Bacteria</taxon>
        <taxon>Bacillati</taxon>
        <taxon>Bacillota</taxon>
        <taxon>Erysipelotrichia</taxon>
        <taxon>Erysipelotrichales</taxon>
        <taxon>Erysipelotrichaceae</taxon>
        <taxon>Amedibacillus</taxon>
    </lineage>
</organism>
<evidence type="ECO:0000256" key="1">
    <source>
        <dbReference type="SAM" id="MobiDB-lite"/>
    </source>
</evidence>
<dbReference type="InterPro" id="IPR022385">
    <property type="entry name" value="Rhs_assc_core"/>
</dbReference>
<dbReference type="PANTHER" id="PTHR32305">
    <property type="match status" value="1"/>
</dbReference>
<gene>
    <name evidence="2" type="ORF">H9Q80_03370</name>
</gene>
<protein>
    <submittedName>
        <fullName evidence="2">RHS repeat-associated core domain-containing protein</fullName>
    </submittedName>
</protein>
<dbReference type="InterPro" id="IPR050708">
    <property type="entry name" value="T6SS_VgrG/RHS"/>
</dbReference>
<feature type="compositionally biased region" description="Polar residues" evidence="1">
    <location>
        <begin position="160"/>
        <end position="173"/>
    </location>
</feature>
<dbReference type="EMBL" id="CP060636">
    <property type="protein sequence ID" value="QNM14227.1"/>
    <property type="molecule type" value="Genomic_DNA"/>
</dbReference>
<dbReference type="AlphaFoldDB" id="A0A7G9GTU5"/>
<sequence length="427" mass="47677">MRYKYKTIEYTDYGYSDDIKSGFGYNGEEQDETGLIYLRARYYNPVIGQFIQLDENRGDAGNIESQNRYAYALNNPNKYIDKNGRAARLMNDGGSSKKSGGHRSGGFTGGGRSTQKKATTQMTSQDRYNLWNGSDSWDNYGGKPKGVYATKADYDAAHQKPSTSYKAPQTQDQRNPKAKTASTTRVTYVPEPICDFVKISYIMLGVTLSINNEIADGITKGIRKTINSKIEESMSKLITLIIDPGKFFNDMLSEAISTLTSQRSLTQVFATLLLSCMTGGLSNAITSGIFVGSGEVYDAAKSDFDVEKFLENKGVSDPQEYIGTVIGEYVYVYALSRINMSESMKSQFNSIKQSLEQKLNSLTSGYSYAGIPNGFFDEIIEIYGKTKDIDSLKVMLSEIFKMHTLLNLYKYIILLVIKVKYILHNSN</sequence>
<dbReference type="KEGG" id="ehn:H9Q80_03370"/>
<feature type="region of interest" description="Disordered" evidence="1">
    <location>
        <begin position="159"/>
        <end position="183"/>
    </location>
</feature>
<accession>A0A7G9GTU5</accession>
<dbReference type="PANTHER" id="PTHR32305:SF15">
    <property type="entry name" value="PROTEIN RHSA-RELATED"/>
    <property type="match status" value="1"/>
</dbReference>
<feature type="compositionally biased region" description="Gly residues" evidence="1">
    <location>
        <begin position="102"/>
        <end position="112"/>
    </location>
</feature>
<dbReference type="Gene3D" id="2.180.10.10">
    <property type="entry name" value="RHS repeat-associated core"/>
    <property type="match status" value="1"/>
</dbReference>
<dbReference type="Proteomes" id="UP000515856">
    <property type="component" value="Chromosome"/>
</dbReference>
<proteinExistence type="predicted"/>
<evidence type="ECO:0000313" key="3">
    <source>
        <dbReference type="Proteomes" id="UP000515856"/>
    </source>
</evidence>
<keyword evidence="3" id="KW-1185">Reference proteome</keyword>
<reference evidence="2 3" key="1">
    <citation type="submission" date="2020-08" db="EMBL/GenBank/DDBJ databases">
        <authorList>
            <person name="Liu C."/>
            <person name="Sun Q."/>
        </authorList>
    </citation>
    <scope>NUCLEOTIDE SEQUENCE [LARGE SCALE GENOMIC DNA]</scope>
    <source>
        <strain evidence="2 3">NSJ-61</strain>
    </source>
</reference>
<feature type="region of interest" description="Disordered" evidence="1">
    <location>
        <begin position="87"/>
        <end position="123"/>
    </location>
</feature>
<name>A0A7G9GTU5_9FIRM</name>
<evidence type="ECO:0000313" key="2">
    <source>
        <dbReference type="EMBL" id="QNM14227.1"/>
    </source>
</evidence>